<gene>
    <name evidence="9" type="primary">tolC</name>
    <name evidence="9" type="ORF">LRP50_22980</name>
</gene>
<proteinExistence type="inferred from homology"/>
<dbReference type="InterPro" id="IPR003423">
    <property type="entry name" value="OMP_efflux"/>
</dbReference>
<keyword evidence="5" id="KW-0812">Transmembrane</keyword>
<keyword evidence="7" id="KW-0998">Cell outer membrane</keyword>
<comment type="subcellular location">
    <subcellularLocation>
        <location evidence="1">Cell outer membrane</location>
    </subcellularLocation>
</comment>
<dbReference type="InterPro" id="IPR010130">
    <property type="entry name" value="T1SS_OMP_TolC"/>
</dbReference>
<evidence type="ECO:0000256" key="4">
    <source>
        <dbReference type="ARBA" id="ARBA00022452"/>
    </source>
</evidence>
<evidence type="ECO:0000256" key="7">
    <source>
        <dbReference type="ARBA" id="ARBA00023237"/>
    </source>
</evidence>
<dbReference type="NCBIfam" id="TIGR01844">
    <property type="entry name" value="type_I_sec_TolC"/>
    <property type="match status" value="1"/>
</dbReference>
<organism evidence="9 10">
    <name type="scientific">Enterovibrio gelatinilyticus</name>
    <dbReference type="NCBI Taxonomy" id="2899819"/>
    <lineage>
        <taxon>Bacteria</taxon>
        <taxon>Pseudomonadati</taxon>
        <taxon>Pseudomonadota</taxon>
        <taxon>Gammaproteobacteria</taxon>
        <taxon>Vibrionales</taxon>
        <taxon>Vibrionaceae</taxon>
        <taxon>Enterovibrio</taxon>
    </lineage>
</organism>
<evidence type="ECO:0000256" key="1">
    <source>
        <dbReference type="ARBA" id="ARBA00004442"/>
    </source>
</evidence>
<dbReference type="PANTHER" id="PTHR30026">
    <property type="entry name" value="OUTER MEMBRANE PROTEIN TOLC"/>
    <property type="match status" value="1"/>
</dbReference>
<sequence length="442" mass="48467">MKKLLPYFIGVALSTAASMASADDLIQVYEQAKQSDPQLLQSAATRDAAFAAVDTNRGTLLPQINLSAGYNLARNSDEGTNGPFFDTDTLTAGIDLSQELFDQNSWINLDIAEITARQADAVYAVEQQGLILRVSQSYFNVLRAIDDLIFVRAEKAAVGRQLEQTKQRFEVGLSAITDVHDAQAQYDSVLAQEILSENSVSNSYEELREITGQRHESLSVLNTKSFSATRPDQTPEALVKQAEETNLSLLAQRISRDAAKERISLAESGHMPSLTFNMGYGYTDQNNKSNSTRDVSNNQLTGGINFAMPLYTGGTISAGVKEAQYNYVSASEQLEGTYRTTVKDVRAFYNNINASIGALRAYEQTVISQRSALEATEAGFEVGTRTIVDVLDATRRLYDANRNLSDARYDYIVSVLQLRQAVGTLSENDLVEVNSGLIAPKK</sequence>
<comment type="caution">
    <text evidence="9">The sequence shown here is derived from an EMBL/GenBank/DDBJ whole genome shotgun (WGS) entry which is preliminary data.</text>
</comment>
<accession>A0ABT5R7K6</accession>
<keyword evidence="8" id="KW-0732">Signal</keyword>
<evidence type="ECO:0000256" key="5">
    <source>
        <dbReference type="ARBA" id="ARBA00022692"/>
    </source>
</evidence>
<evidence type="ECO:0000313" key="9">
    <source>
        <dbReference type="EMBL" id="MDD1795989.1"/>
    </source>
</evidence>
<feature type="signal peptide" evidence="8">
    <location>
        <begin position="1"/>
        <end position="22"/>
    </location>
</feature>
<dbReference type="RefSeq" id="WP_274166752.1">
    <property type="nucleotide sequence ID" value="NZ_JAJUBC010000039.1"/>
</dbReference>
<dbReference type="InterPro" id="IPR051906">
    <property type="entry name" value="TolC-like"/>
</dbReference>
<dbReference type="SUPFAM" id="SSF56954">
    <property type="entry name" value="Outer membrane efflux proteins (OEP)"/>
    <property type="match status" value="1"/>
</dbReference>
<dbReference type="PANTHER" id="PTHR30026:SF20">
    <property type="entry name" value="OUTER MEMBRANE PROTEIN TOLC"/>
    <property type="match status" value="1"/>
</dbReference>
<dbReference type="InterPro" id="IPR058622">
    <property type="entry name" value="TolC"/>
</dbReference>
<evidence type="ECO:0000256" key="6">
    <source>
        <dbReference type="ARBA" id="ARBA00023136"/>
    </source>
</evidence>
<keyword evidence="3" id="KW-0813">Transport</keyword>
<keyword evidence="10" id="KW-1185">Reference proteome</keyword>
<reference evidence="9" key="1">
    <citation type="submission" date="2021-12" db="EMBL/GenBank/DDBJ databases">
        <title>Enterovibrio ZSDZ35 sp. nov. and Enterovibrio ZSDZ42 sp. nov., isolated from coastal seawater in Qingdao.</title>
        <authorList>
            <person name="Zhang P."/>
        </authorList>
    </citation>
    <scope>NUCLEOTIDE SEQUENCE</scope>
    <source>
        <strain evidence="9">ZSDZ42</strain>
    </source>
</reference>
<dbReference type="Pfam" id="PF02321">
    <property type="entry name" value="OEP"/>
    <property type="match status" value="2"/>
</dbReference>
<keyword evidence="6" id="KW-0472">Membrane</keyword>
<evidence type="ECO:0000256" key="2">
    <source>
        <dbReference type="ARBA" id="ARBA00007613"/>
    </source>
</evidence>
<dbReference type="Gene3D" id="1.20.1600.10">
    <property type="entry name" value="Outer membrane efflux proteins (OEP)"/>
    <property type="match status" value="1"/>
</dbReference>
<name>A0ABT5R7K6_9GAMM</name>
<keyword evidence="4" id="KW-1134">Transmembrane beta strand</keyword>
<dbReference type="NCBIfam" id="NF007002">
    <property type="entry name" value="PRK09465.1"/>
    <property type="match status" value="1"/>
</dbReference>
<dbReference type="Proteomes" id="UP001149400">
    <property type="component" value="Unassembled WGS sequence"/>
</dbReference>
<feature type="chain" id="PRO_5046036633" evidence="8">
    <location>
        <begin position="23"/>
        <end position="442"/>
    </location>
</feature>
<dbReference type="EMBL" id="JAJUBC010000039">
    <property type="protein sequence ID" value="MDD1795989.1"/>
    <property type="molecule type" value="Genomic_DNA"/>
</dbReference>
<comment type="similarity">
    <text evidence="2">Belongs to the outer membrane factor (OMF) (TC 1.B.17) family.</text>
</comment>
<protein>
    <submittedName>
        <fullName evidence="9">Outer membrane channel protein TolC</fullName>
    </submittedName>
</protein>
<evidence type="ECO:0000256" key="3">
    <source>
        <dbReference type="ARBA" id="ARBA00022448"/>
    </source>
</evidence>
<evidence type="ECO:0000313" key="10">
    <source>
        <dbReference type="Proteomes" id="UP001149400"/>
    </source>
</evidence>
<evidence type="ECO:0000256" key="8">
    <source>
        <dbReference type="SAM" id="SignalP"/>
    </source>
</evidence>